<dbReference type="eggNOG" id="ENOG502SWKM">
    <property type="taxonomic scope" value="Eukaryota"/>
</dbReference>
<keyword evidence="4" id="KW-0574">Periplasm</keyword>
<accession>A9U6N1</accession>
<keyword evidence="7" id="KW-0812">Transmembrane</keyword>
<feature type="signal peptide" evidence="8">
    <location>
        <begin position="1"/>
        <end position="20"/>
    </location>
</feature>
<evidence type="ECO:0000313" key="10">
    <source>
        <dbReference type="EMBL" id="EDQ48672.1"/>
    </source>
</evidence>
<feature type="non-terminal residue" evidence="10">
    <location>
        <position position="522"/>
    </location>
</feature>
<sequence>MALAAAAAIWLSLLPGIASAHASLQEASPAAGTRVEAAPSEVRLVFNERIEEAVGALQVLDGKSASVTSGKAVLSSDHRALTLALPKLDEGVYTVSYRIISEDGHPVGGSYVFVVGNPPAAKDASAFDLHAQLGHAGHEAEGALTTAALLLYAVRFIYYAALMFAAGAAIWFFLYRPLAGLAEPLRSRLERLPGQGLMLAALLYVFMESTQLMEGQAGSEWIKLFTRTSVGITWLSLLVLAAAGLMVPARLAEDAGSMGAAAARPGGVERACGRAGADGGQSGARLYPSDWSRIVGRRPHAAAVAVGGRPQGSRTLCRQLHPGGMDQHRGADSFRHRHDAVVADGSLLSVHYSMGSHAARQDRPRRARRRHGSLHPAPDEAFRLSVRSHAQSRRHPHEPDPDRRRRLHLFEPAAGQRAGGMASDGQRPPCVDPHRPERKRPLSSVCREMDGRGQGAGFQRRRACRADQLPQLLTEGGKTDEGCCDQAPDPMDADCGHGRMGILQAYVPASLFVHGYRQSDQS</sequence>
<dbReference type="PANTHER" id="PTHR34820:SF4">
    <property type="entry name" value="INNER MEMBRANE PROTEIN YEBZ"/>
    <property type="match status" value="1"/>
</dbReference>
<protein>
    <submittedName>
        <fullName evidence="10">Predicted protein</fullName>
    </submittedName>
</protein>
<dbReference type="SUPFAM" id="SSF81296">
    <property type="entry name" value="E set domains"/>
    <property type="match status" value="1"/>
</dbReference>
<dbReference type="GO" id="GO:0046688">
    <property type="term" value="P:response to copper ion"/>
    <property type="evidence" value="ECO:0007669"/>
    <property type="project" value="InterPro"/>
</dbReference>
<evidence type="ECO:0000259" key="9">
    <source>
        <dbReference type="Pfam" id="PF04234"/>
    </source>
</evidence>
<dbReference type="PANTHER" id="PTHR34820">
    <property type="entry name" value="INNER MEMBRANE PROTEIN YEBZ"/>
    <property type="match status" value="1"/>
</dbReference>
<feature type="transmembrane region" description="Helical" evidence="7">
    <location>
        <begin position="156"/>
        <end position="175"/>
    </location>
</feature>
<dbReference type="GO" id="GO:0006825">
    <property type="term" value="P:copper ion transport"/>
    <property type="evidence" value="ECO:0007669"/>
    <property type="project" value="InterPro"/>
</dbReference>
<dbReference type="EMBL" id="DS546112">
    <property type="protein sequence ID" value="EDQ48672.1"/>
    <property type="molecule type" value="Genomic_DNA"/>
</dbReference>
<evidence type="ECO:0000256" key="6">
    <source>
        <dbReference type="SAM" id="MobiDB-lite"/>
    </source>
</evidence>
<comment type="subcellular location">
    <subcellularLocation>
        <location evidence="1">Periplasm</location>
    </subcellularLocation>
</comment>
<feature type="chain" id="PRO_5002744456" evidence="8">
    <location>
        <begin position="21"/>
        <end position="522"/>
    </location>
</feature>
<dbReference type="InterPro" id="IPR014756">
    <property type="entry name" value="Ig_E-set"/>
</dbReference>
<dbReference type="GO" id="GO:0005507">
    <property type="term" value="F:copper ion binding"/>
    <property type="evidence" value="ECO:0007669"/>
    <property type="project" value="InterPro"/>
</dbReference>
<evidence type="ECO:0000256" key="8">
    <source>
        <dbReference type="SAM" id="SignalP"/>
    </source>
</evidence>
<gene>
    <name evidence="10" type="ORF">PHYPADRAFT_103378</name>
</gene>
<evidence type="ECO:0000256" key="1">
    <source>
        <dbReference type="ARBA" id="ARBA00004418"/>
    </source>
</evidence>
<keyword evidence="3 8" id="KW-0732">Signal</keyword>
<keyword evidence="7" id="KW-0472">Membrane</keyword>
<feature type="transmembrane region" description="Helical" evidence="7">
    <location>
        <begin position="225"/>
        <end position="247"/>
    </location>
</feature>
<feature type="domain" description="CopC" evidence="9">
    <location>
        <begin position="21"/>
        <end position="115"/>
    </location>
</feature>
<dbReference type="Gene3D" id="2.60.40.1220">
    <property type="match status" value="1"/>
</dbReference>
<evidence type="ECO:0000256" key="5">
    <source>
        <dbReference type="ARBA" id="ARBA00023008"/>
    </source>
</evidence>
<evidence type="ECO:0000256" key="2">
    <source>
        <dbReference type="ARBA" id="ARBA00022723"/>
    </source>
</evidence>
<keyword evidence="7" id="KW-1133">Transmembrane helix</keyword>
<dbReference type="InterPro" id="IPR007348">
    <property type="entry name" value="CopC_dom"/>
</dbReference>
<dbReference type="Pfam" id="PF04234">
    <property type="entry name" value="CopC"/>
    <property type="match status" value="1"/>
</dbReference>
<reference evidence="10" key="1">
    <citation type="journal article" date="2008" name="Science">
        <title>The Physcomitrella genome reveals evolutionary insights into the conquest of land by plants.</title>
        <authorList>
            <person name="Rensing S."/>
            <person name="Lang D."/>
            <person name="Zimmer A."/>
            <person name="Terry A."/>
            <person name="Salamov A."/>
            <person name="Shapiro H."/>
            <person name="Nishiyama T."/>
            <person name="Perroud P.-F."/>
            <person name="Lindquist E."/>
            <person name="Kamisugi Y."/>
            <person name="Tanahashi T."/>
            <person name="Sakakibara K."/>
            <person name="Fujita T."/>
            <person name="Oishi K."/>
            <person name="Shin-I T."/>
            <person name="Kuroki Y."/>
            <person name="Toyoda A."/>
            <person name="Suzuki Y."/>
            <person name="Hashimoto A."/>
            <person name="Yamaguchi K."/>
            <person name="Sugano A."/>
            <person name="Kohara Y."/>
            <person name="Fujiyama A."/>
            <person name="Anterola A."/>
            <person name="Aoki S."/>
            <person name="Ashton N."/>
            <person name="Barbazuk W.B."/>
            <person name="Barker E."/>
            <person name="Bennetzen J."/>
            <person name="Bezanilla M."/>
            <person name="Blankenship R."/>
            <person name="Cho S.H."/>
            <person name="Dutcher S."/>
            <person name="Estelle M."/>
            <person name="Fawcett J.A."/>
            <person name="Gundlach H."/>
            <person name="Hanada K."/>
            <person name="Heyl A."/>
            <person name="Hicks K.A."/>
            <person name="Hugh J."/>
            <person name="Lohr M."/>
            <person name="Mayer K."/>
            <person name="Melkozernov A."/>
            <person name="Murata T."/>
            <person name="Nelson D."/>
            <person name="Pils B."/>
            <person name="Prigge M."/>
            <person name="Reiss B."/>
            <person name="Renner T."/>
            <person name="Rombauts S."/>
            <person name="Rushton P."/>
            <person name="Sanderfoot A."/>
            <person name="Schween G."/>
            <person name="Shiu S.-H."/>
            <person name="Stueber K."/>
            <person name="Theodoulou F.L."/>
            <person name="Tu H."/>
            <person name="Van de Peer Y."/>
            <person name="Verrier P.J."/>
            <person name="Waters E."/>
            <person name="Wood A."/>
            <person name="Yang L."/>
            <person name="Cove D."/>
            <person name="Cuming A."/>
            <person name="Hasebe M."/>
            <person name="Lucas S."/>
            <person name="Mishler D.B."/>
            <person name="Reski R."/>
            <person name="Grigoriev I."/>
            <person name="Quatrano R.S."/>
            <person name="Boore J.L."/>
        </authorList>
    </citation>
    <scope>NUCLEOTIDE SEQUENCE [LARGE SCALE GENOMIC DNA]</scope>
</reference>
<evidence type="ECO:0000256" key="7">
    <source>
        <dbReference type="SAM" id="Phobius"/>
    </source>
</evidence>
<keyword evidence="2" id="KW-0479">Metal-binding</keyword>
<dbReference type="InterPro" id="IPR014755">
    <property type="entry name" value="Cu-Rt/internalin_Ig-like"/>
</dbReference>
<dbReference type="FunFam" id="2.60.40.1220:FF:000001">
    <property type="entry name" value="CopC domain-containing protein YobA"/>
    <property type="match status" value="1"/>
</dbReference>
<proteinExistence type="predicted"/>
<evidence type="ECO:0000256" key="3">
    <source>
        <dbReference type="ARBA" id="ARBA00022729"/>
    </source>
</evidence>
<feature type="region of interest" description="Disordered" evidence="6">
    <location>
        <begin position="354"/>
        <end position="441"/>
    </location>
</feature>
<dbReference type="InterPro" id="IPR032694">
    <property type="entry name" value="CopC/D"/>
</dbReference>
<organism>
    <name type="scientific">Physcomitrium patens</name>
    <name type="common">Spreading-leaved earth moss</name>
    <name type="synonym">Physcomitrella patens</name>
    <dbReference type="NCBI Taxonomy" id="3218"/>
    <lineage>
        <taxon>Eukaryota</taxon>
        <taxon>Viridiplantae</taxon>
        <taxon>Streptophyta</taxon>
        <taxon>Embryophyta</taxon>
        <taxon>Bryophyta</taxon>
        <taxon>Bryophytina</taxon>
        <taxon>Bryopsida</taxon>
        <taxon>Funariidae</taxon>
        <taxon>Funariales</taxon>
        <taxon>Funariaceae</taxon>
        <taxon>Physcomitrium</taxon>
    </lineage>
</organism>
<evidence type="ECO:0000256" key="4">
    <source>
        <dbReference type="ARBA" id="ARBA00022764"/>
    </source>
</evidence>
<dbReference type="AlphaFoldDB" id="A9U6N1"/>
<keyword evidence="5" id="KW-0186">Copper</keyword>
<name>A9U6N1_PHYPA</name>